<reference evidence="2" key="1">
    <citation type="submission" date="2021-02" db="EMBL/GenBank/DDBJ databases">
        <authorList>
            <person name="Nowell W R."/>
        </authorList>
    </citation>
    <scope>NUCLEOTIDE SEQUENCE</scope>
</reference>
<feature type="non-terminal residue" evidence="2">
    <location>
        <position position="177"/>
    </location>
</feature>
<dbReference type="Proteomes" id="UP000663860">
    <property type="component" value="Unassembled WGS sequence"/>
</dbReference>
<keyword evidence="1" id="KW-0812">Transmembrane</keyword>
<keyword evidence="1" id="KW-0472">Membrane</keyword>
<evidence type="ECO:0000313" key="3">
    <source>
        <dbReference type="Proteomes" id="UP000663860"/>
    </source>
</evidence>
<evidence type="ECO:0000256" key="1">
    <source>
        <dbReference type="SAM" id="Phobius"/>
    </source>
</evidence>
<dbReference type="EMBL" id="CAJNOE010002452">
    <property type="protein sequence ID" value="CAF1483035.1"/>
    <property type="molecule type" value="Genomic_DNA"/>
</dbReference>
<organism evidence="2 3">
    <name type="scientific">Adineta steineri</name>
    <dbReference type="NCBI Taxonomy" id="433720"/>
    <lineage>
        <taxon>Eukaryota</taxon>
        <taxon>Metazoa</taxon>
        <taxon>Spiralia</taxon>
        <taxon>Gnathifera</taxon>
        <taxon>Rotifera</taxon>
        <taxon>Eurotatoria</taxon>
        <taxon>Bdelloidea</taxon>
        <taxon>Adinetida</taxon>
        <taxon>Adinetidae</taxon>
        <taxon>Adineta</taxon>
    </lineage>
</organism>
<accession>A0A815RVB8</accession>
<protein>
    <submittedName>
        <fullName evidence="2">Uncharacterized protein</fullName>
    </submittedName>
</protein>
<comment type="caution">
    <text evidence="2">The sequence shown here is derived from an EMBL/GenBank/DDBJ whole genome shotgun (WGS) entry which is preliminary data.</text>
</comment>
<feature type="non-terminal residue" evidence="2">
    <location>
        <position position="1"/>
    </location>
</feature>
<dbReference type="AlphaFoldDB" id="A0A815RVB8"/>
<evidence type="ECO:0000313" key="2">
    <source>
        <dbReference type="EMBL" id="CAF1483035.1"/>
    </source>
</evidence>
<feature type="transmembrane region" description="Helical" evidence="1">
    <location>
        <begin position="63"/>
        <end position="84"/>
    </location>
</feature>
<gene>
    <name evidence="2" type="ORF">IZO911_LOCUS44084</name>
</gene>
<sequence>MPNCRYESISSSSAAIPEKEDEVITEQIGVTRENLDDQQQPRQQPLQQRSWMAALANMSATKMIYIISFIMVAVVVVVLCGMLISDLFNSVKRNEINDDTNSNLLRGNIRARDLDNYLKQSKKYCSYDDKLYKYTLCLFEQIEQISKNDNKTRIIGTYLKWSEINTNLQMIYVYKEL</sequence>
<keyword evidence="1" id="KW-1133">Transmembrane helix</keyword>
<name>A0A815RVB8_9BILA</name>
<proteinExistence type="predicted"/>